<dbReference type="AlphaFoldDB" id="A0A0F9FDH9"/>
<comment type="caution">
    <text evidence="1">The sequence shown here is derived from an EMBL/GenBank/DDBJ whole genome shotgun (WGS) entry which is preliminary data.</text>
</comment>
<dbReference type="SUPFAM" id="SSF51735">
    <property type="entry name" value="NAD(P)-binding Rossmann-fold domains"/>
    <property type="match status" value="1"/>
</dbReference>
<reference evidence="1" key="1">
    <citation type="journal article" date="2015" name="Nature">
        <title>Complex archaea that bridge the gap between prokaryotes and eukaryotes.</title>
        <authorList>
            <person name="Spang A."/>
            <person name="Saw J.H."/>
            <person name="Jorgensen S.L."/>
            <person name="Zaremba-Niedzwiedzka K."/>
            <person name="Martijn J."/>
            <person name="Lind A.E."/>
            <person name="van Eijk R."/>
            <person name="Schleper C."/>
            <person name="Guy L."/>
            <person name="Ettema T.J."/>
        </authorList>
    </citation>
    <scope>NUCLEOTIDE SEQUENCE</scope>
</reference>
<sequence length="121" mass="12729">MHPLRGKVALVTGASVPRGIGRAIALRLAQDGAAVFVTDIDGIMDVDGIPMQRPELLQRIVTEIVGIGGAAFSLILDVSDVSAEDDPSYTTRPRIDAWGATPSAYAFSAGDSPLMTKALRH</sequence>
<accession>A0A0F9FDH9</accession>
<name>A0A0F9FDH9_9ZZZZ</name>
<dbReference type="PANTHER" id="PTHR44147:SF2">
    <property type="entry name" value="DEHYDROGENASE_REDUCTASE SDR FAMILY MEMBER 1"/>
    <property type="match status" value="1"/>
</dbReference>
<dbReference type="EMBL" id="LAZR01021693">
    <property type="protein sequence ID" value="KKL84449.1"/>
    <property type="molecule type" value="Genomic_DNA"/>
</dbReference>
<dbReference type="InterPro" id="IPR036291">
    <property type="entry name" value="NAD(P)-bd_dom_sf"/>
</dbReference>
<organism evidence="1">
    <name type="scientific">marine sediment metagenome</name>
    <dbReference type="NCBI Taxonomy" id="412755"/>
    <lineage>
        <taxon>unclassified sequences</taxon>
        <taxon>metagenomes</taxon>
        <taxon>ecological metagenomes</taxon>
    </lineage>
</organism>
<evidence type="ECO:0000313" key="1">
    <source>
        <dbReference type="EMBL" id="KKL84449.1"/>
    </source>
</evidence>
<gene>
    <name evidence="1" type="ORF">LCGC14_1964620</name>
</gene>
<evidence type="ECO:0008006" key="2">
    <source>
        <dbReference type="Google" id="ProtNLM"/>
    </source>
</evidence>
<dbReference type="Gene3D" id="3.40.50.720">
    <property type="entry name" value="NAD(P)-binding Rossmann-like Domain"/>
    <property type="match status" value="1"/>
</dbReference>
<protein>
    <recommendedName>
        <fullName evidence="2">Short-chain dehydrogenase/reductase SDR</fullName>
    </recommendedName>
</protein>
<dbReference type="PANTHER" id="PTHR44147">
    <property type="entry name" value="DEHYDROGENASE/REDUCTASE SDR FAMILY MEMBER 1"/>
    <property type="match status" value="1"/>
</dbReference>
<proteinExistence type="predicted"/>